<gene>
    <name evidence="2" type="ORF">MANES_12G064700</name>
</gene>
<keyword evidence="1" id="KW-1133">Transmembrane helix</keyword>
<evidence type="ECO:0000313" key="2">
    <source>
        <dbReference type="EMBL" id="OAY35012.1"/>
    </source>
</evidence>
<protein>
    <recommendedName>
        <fullName evidence="3">DUF4408 domain-containing protein</fullName>
    </recommendedName>
</protein>
<evidence type="ECO:0000256" key="1">
    <source>
        <dbReference type="SAM" id="Phobius"/>
    </source>
</evidence>
<dbReference type="OMA" id="ELRINHM"/>
<name>A0A2C9UVE4_MANES</name>
<evidence type="ECO:0008006" key="3">
    <source>
        <dbReference type="Google" id="ProtNLM"/>
    </source>
</evidence>
<dbReference type="PANTHER" id="PTHR34947">
    <property type="entry name" value="TRANSMEMBRANE PROTEIN"/>
    <property type="match status" value="1"/>
</dbReference>
<feature type="transmembrane region" description="Helical" evidence="1">
    <location>
        <begin position="30"/>
        <end position="52"/>
    </location>
</feature>
<proteinExistence type="predicted"/>
<dbReference type="AlphaFoldDB" id="A0A2C9UVE4"/>
<accession>A0A2C9UVE4</accession>
<dbReference type="STRING" id="3983.A0A2C9UVE4"/>
<organism evidence="2">
    <name type="scientific">Manihot esculenta</name>
    <name type="common">Cassava</name>
    <name type="synonym">Jatropha manihot</name>
    <dbReference type="NCBI Taxonomy" id="3983"/>
    <lineage>
        <taxon>Eukaryota</taxon>
        <taxon>Viridiplantae</taxon>
        <taxon>Streptophyta</taxon>
        <taxon>Embryophyta</taxon>
        <taxon>Tracheophyta</taxon>
        <taxon>Spermatophyta</taxon>
        <taxon>Magnoliopsida</taxon>
        <taxon>eudicotyledons</taxon>
        <taxon>Gunneridae</taxon>
        <taxon>Pentapetalae</taxon>
        <taxon>rosids</taxon>
        <taxon>fabids</taxon>
        <taxon>Malpighiales</taxon>
        <taxon>Euphorbiaceae</taxon>
        <taxon>Crotonoideae</taxon>
        <taxon>Manihoteae</taxon>
        <taxon>Manihot</taxon>
    </lineage>
</organism>
<keyword evidence="1" id="KW-0472">Membrane</keyword>
<sequence>MEPVKPQNRQASLSKFSNTHLLQLVSKLPASVFLFSVILLCSSLFPFITFKLMQFLSCKISKNYMFLLCNGILVLIVKNSGLINKSQPQETNQINGETSIKRSIELPELKTEVAEGKTVAMEQNSEENVLLITEDVADDQIEEDEQEEEEEVGLLSAEELNKKCEDFIRKMKAGIKFEAQQQILVH</sequence>
<dbReference type="PANTHER" id="PTHR34947:SF3">
    <property type="entry name" value="TRANSMEMBRANE PROTEIN"/>
    <property type="match status" value="1"/>
</dbReference>
<keyword evidence="1" id="KW-0812">Transmembrane</keyword>
<reference evidence="2" key="1">
    <citation type="submission" date="2016-02" db="EMBL/GenBank/DDBJ databases">
        <title>WGS assembly of Manihot esculenta.</title>
        <authorList>
            <person name="Bredeson J.V."/>
            <person name="Prochnik S.E."/>
            <person name="Lyons J.B."/>
            <person name="Schmutz J."/>
            <person name="Grimwood J."/>
            <person name="Vrebalov J."/>
            <person name="Bart R.S."/>
            <person name="Amuge T."/>
            <person name="Ferguson M.E."/>
            <person name="Green R."/>
            <person name="Putnam N."/>
            <person name="Stites J."/>
            <person name="Rounsley S."/>
            <person name="Rokhsar D.S."/>
        </authorList>
    </citation>
    <scope>NUCLEOTIDE SEQUENCE [LARGE SCALE GENOMIC DNA]</scope>
    <source>
        <tissue evidence="2">Leaf</tissue>
    </source>
</reference>
<dbReference type="EMBL" id="CM004398">
    <property type="protein sequence ID" value="OAY35012.1"/>
    <property type="molecule type" value="Genomic_DNA"/>
</dbReference>